<evidence type="ECO:0000256" key="2">
    <source>
        <dbReference type="SAM" id="Phobius"/>
    </source>
</evidence>
<keyword evidence="2" id="KW-0472">Membrane</keyword>
<dbReference type="PANTHER" id="PTHR10556">
    <property type="entry name" value="3-OXO-5-ALPHA-STEROID 4-DEHYDROGENASE"/>
    <property type="match status" value="1"/>
</dbReference>
<accession>A0ABR3VD84</accession>
<reference evidence="3 4" key="1">
    <citation type="journal article" date="2024" name="Commun. Biol.">
        <title>Comparative genomic analysis of thermophilic fungi reveals convergent evolutionary adaptations and gene losses.</title>
        <authorList>
            <person name="Steindorff A.S."/>
            <person name="Aguilar-Pontes M.V."/>
            <person name="Robinson A.J."/>
            <person name="Andreopoulos B."/>
            <person name="LaButti K."/>
            <person name="Kuo A."/>
            <person name="Mondo S."/>
            <person name="Riley R."/>
            <person name="Otillar R."/>
            <person name="Haridas S."/>
            <person name="Lipzen A."/>
            <person name="Grimwood J."/>
            <person name="Schmutz J."/>
            <person name="Clum A."/>
            <person name="Reid I.D."/>
            <person name="Moisan M.C."/>
            <person name="Butler G."/>
            <person name="Nguyen T.T.M."/>
            <person name="Dewar K."/>
            <person name="Conant G."/>
            <person name="Drula E."/>
            <person name="Henrissat B."/>
            <person name="Hansel C."/>
            <person name="Singer S."/>
            <person name="Hutchinson M.I."/>
            <person name="de Vries R.P."/>
            <person name="Natvig D.O."/>
            <person name="Powell A.J."/>
            <person name="Tsang A."/>
            <person name="Grigoriev I.V."/>
        </authorList>
    </citation>
    <scope>NUCLEOTIDE SEQUENCE [LARGE SCALE GENOMIC DNA]</scope>
    <source>
        <strain evidence="3 4">CBS 620.91</strain>
    </source>
</reference>
<sequence length="294" mass="33516">MATLTTTEGLIPNWFPPNRENYDRILFFWKLYPLFASLQWLTRWYGMGKTSVTSSRLNLPGRLAWFTMEIPGFLTLLYHVSSLSSQLPDNHEGLPYQNKVLTALFVLHYLYRAILYPILQPSMSPIHALVWILAVSFQLVNGLALGSWLGAYGPTTQAEWRWSAQAWGWGWGWGWSPGQFALGLAIFYVGLAGNYYHDEELREIRRRAGRRAAAAAAKDVSSKHNGGTSSEGSKKKKTSLVEKHYELPTAGLFRIVLYPHYLLEWIEWFGFWMAAGMDGLQSKHHIASLTPHHN</sequence>
<evidence type="ECO:0000313" key="3">
    <source>
        <dbReference type="EMBL" id="KAL1839828.1"/>
    </source>
</evidence>
<comment type="caution">
    <text evidence="3">The sequence shown here is derived from an EMBL/GenBank/DDBJ whole genome shotgun (WGS) entry which is preliminary data.</text>
</comment>
<keyword evidence="2" id="KW-1133">Transmembrane helix</keyword>
<gene>
    <name evidence="3" type="ORF">VTJ49DRAFT_1107</name>
</gene>
<dbReference type="InterPro" id="IPR039357">
    <property type="entry name" value="SRD5A/TECR"/>
</dbReference>
<dbReference type="PROSITE" id="PS50244">
    <property type="entry name" value="S5A_REDUCTASE"/>
    <property type="match status" value="1"/>
</dbReference>
<dbReference type="Proteomes" id="UP001583172">
    <property type="component" value="Unassembled WGS sequence"/>
</dbReference>
<dbReference type="EMBL" id="JAZGSY010000139">
    <property type="protein sequence ID" value="KAL1839828.1"/>
    <property type="molecule type" value="Genomic_DNA"/>
</dbReference>
<evidence type="ECO:0000313" key="4">
    <source>
        <dbReference type="Proteomes" id="UP001583172"/>
    </source>
</evidence>
<protein>
    <recommendedName>
        <fullName evidence="5">Steroid 5-alpha reductase C-terminal domain-containing protein</fullName>
    </recommendedName>
</protein>
<feature type="transmembrane region" description="Helical" evidence="2">
    <location>
        <begin position="100"/>
        <end position="119"/>
    </location>
</feature>
<name>A0ABR3VD84_HUMIN</name>
<feature type="transmembrane region" description="Helical" evidence="2">
    <location>
        <begin position="173"/>
        <end position="196"/>
    </location>
</feature>
<keyword evidence="2" id="KW-0812">Transmembrane</keyword>
<organism evidence="3 4">
    <name type="scientific">Humicola insolens</name>
    <name type="common">Soft-rot fungus</name>
    <dbReference type="NCBI Taxonomy" id="85995"/>
    <lineage>
        <taxon>Eukaryota</taxon>
        <taxon>Fungi</taxon>
        <taxon>Dikarya</taxon>
        <taxon>Ascomycota</taxon>
        <taxon>Pezizomycotina</taxon>
        <taxon>Sordariomycetes</taxon>
        <taxon>Sordariomycetidae</taxon>
        <taxon>Sordariales</taxon>
        <taxon>Chaetomiaceae</taxon>
        <taxon>Mycothermus</taxon>
    </lineage>
</organism>
<evidence type="ECO:0000256" key="1">
    <source>
        <dbReference type="SAM" id="MobiDB-lite"/>
    </source>
</evidence>
<feature type="transmembrane region" description="Helical" evidence="2">
    <location>
        <begin position="131"/>
        <end position="153"/>
    </location>
</feature>
<feature type="region of interest" description="Disordered" evidence="1">
    <location>
        <begin position="215"/>
        <end position="235"/>
    </location>
</feature>
<feature type="transmembrane region" description="Helical" evidence="2">
    <location>
        <begin position="25"/>
        <end position="42"/>
    </location>
</feature>
<proteinExistence type="predicted"/>
<dbReference type="PANTHER" id="PTHR10556:SF43">
    <property type="entry name" value="STEROID 5-ALPHA-REDUCTASE DET2"/>
    <property type="match status" value="1"/>
</dbReference>
<evidence type="ECO:0008006" key="5">
    <source>
        <dbReference type="Google" id="ProtNLM"/>
    </source>
</evidence>
<feature type="transmembrane region" description="Helical" evidence="2">
    <location>
        <begin position="63"/>
        <end position="80"/>
    </location>
</feature>
<keyword evidence="4" id="KW-1185">Reference proteome</keyword>